<proteinExistence type="predicted"/>
<dbReference type="Proteomes" id="UP001060085">
    <property type="component" value="Linkage Group LG08"/>
</dbReference>
<gene>
    <name evidence="1" type="ORF">M9H77_35387</name>
</gene>
<comment type="caution">
    <text evidence="1">The sequence shown here is derived from an EMBL/GenBank/DDBJ whole genome shotgun (WGS) entry which is preliminary data.</text>
</comment>
<name>A0ACB9ZT36_CATRO</name>
<evidence type="ECO:0000313" key="2">
    <source>
        <dbReference type="Proteomes" id="UP001060085"/>
    </source>
</evidence>
<protein>
    <submittedName>
        <fullName evidence="1">Uncharacterized protein</fullName>
    </submittedName>
</protein>
<sequence length="162" mass="19239">MEDDFRHMQQILEGLEQQLSCPAEGVKDLRREEEAILEQSSRRNLGGHPMHNNQWGYGNFSPHARSYEHNSYDCYEGNRLGIRNGHNDRTYNRVLRNKVRNEENYVNMDVRFHKRIGDYEGYYDSYSYGGYNCRISSQTLGTTSRSLSYNNVKLPFFFLWNF</sequence>
<keyword evidence="2" id="KW-1185">Reference proteome</keyword>
<evidence type="ECO:0000313" key="1">
    <source>
        <dbReference type="EMBL" id="KAI5649382.1"/>
    </source>
</evidence>
<dbReference type="EMBL" id="CM044708">
    <property type="protein sequence ID" value="KAI5649382.1"/>
    <property type="molecule type" value="Genomic_DNA"/>
</dbReference>
<organism evidence="1 2">
    <name type="scientific">Catharanthus roseus</name>
    <name type="common">Madagascar periwinkle</name>
    <name type="synonym">Vinca rosea</name>
    <dbReference type="NCBI Taxonomy" id="4058"/>
    <lineage>
        <taxon>Eukaryota</taxon>
        <taxon>Viridiplantae</taxon>
        <taxon>Streptophyta</taxon>
        <taxon>Embryophyta</taxon>
        <taxon>Tracheophyta</taxon>
        <taxon>Spermatophyta</taxon>
        <taxon>Magnoliopsida</taxon>
        <taxon>eudicotyledons</taxon>
        <taxon>Gunneridae</taxon>
        <taxon>Pentapetalae</taxon>
        <taxon>asterids</taxon>
        <taxon>lamiids</taxon>
        <taxon>Gentianales</taxon>
        <taxon>Apocynaceae</taxon>
        <taxon>Rauvolfioideae</taxon>
        <taxon>Vinceae</taxon>
        <taxon>Catharanthinae</taxon>
        <taxon>Catharanthus</taxon>
    </lineage>
</organism>
<accession>A0ACB9ZT36</accession>
<reference evidence="2" key="1">
    <citation type="journal article" date="2023" name="Nat. Plants">
        <title>Single-cell RNA sequencing provides a high-resolution roadmap for understanding the multicellular compartmentation of specialized metabolism.</title>
        <authorList>
            <person name="Sun S."/>
            <person name="Shen X."/>
            <person name="Li Y."/>
            <person name="Li Y."/>
            <person name="Wang S."/>
            <person name="Li R."/>
            <person name="Zhang H."/>
            <person name="Shen G."/>
            <person name="Guo B."/>
            <person name="Wei J."/>
            <person name="Xu J."/>
            <person name="St-Pierre B."/>
            <person name="Chen S."/>
            <person name="Sun C."/>
        </authorList>
    </citation>
    <scope>NUCLEOTIDE SEQUENCE [LARGE SCALE GENOMIC DNA]</scope>
</reference>